<gene>
    <name evidence="7" type="ORF">DFJ43DRAFT_615496</name>
</gene>
<reference evidence="7" key="1">
    <citation type="submission" date="2022-08" db="EMBL/GenBank/DDBJ databases">
        <authorList>
            <consortium name="DOE Joint Genome Institute"/>
            <person name="Min B."/>
            <person name="Sierra-Patev S."/>
            <person name="Naranjo-Ortiz M."/>
            <person name="Looney B."/>
            <person name="Konkel Z."/>
            <person name="Slot J.C."/>
            <person name="Sakamoto Y."/>
            <person name="Steenwyk J.L."/>
            <person name="Rokas A."/>
            <person name="Carro J."/>
            <person name="Camarero S."/>
            <person name="Ferreira P."/>
            <person name="Molpeceres G."/>
            <person name="Ruiz-duenas F.J."/>
            <person name="Serrano A."/>
            <person name="Henrissat B."/>
            <person name="Drula E."/>
            <person name="Hughes K.W."/>
            <person name="Mata J.L."/>
            <person name="Ishikawa N.K."/>
            <person name="Vargas-Isla R."/>
            <person name="Ushijima S."/>
            <person name="Smith C.A."/>
            <person name="Ahrendt S."/>
            <person name="Andreopoulos W."/>
            <person name="He G."/>
            <person name="LaButti K."/>
            <person name="Lipzen A."/>
            <person name="Ng V."/>
            <person name="Riley R."/>
            <person name="Sandor L."/>
            <person name="Barry K."/>
            <person name="Martinez A.T."/>
            <person name="Xiao Y."/>
            <person name="Gibbons J.G."/>
            <person name="Terashima K."/>
            <person name="Hibbett D.S."/>
            <person name="Grigoriev I.V."/>
        </authorList>
    </citation>
    <scope>NUCLEOTIDE SEQUENCE</scope>
    <source>
        <strain evidence="7">ET3784</strain>
    </source>
</reference>
<dbReference type="Proteomes" id="UP001176059">
    <property type="component" value="Unassembled WGS sequence"/>
</dbReference>
<keyword evidence="8" id="KW-1185">Reference proteome</keyword>
<evidence type="ECO:0000256" key="1">
    <source>
        <dbReference type="ARBA" id="ARBA00022723"/>
    </source>
</evidence>
<dbReference type="AlphaFoldDB" id="A0AA38N406"/>
<dbReference type="GO" id="GO:0008270">
    <property type="term" value="F:zinc ion binding"/>
    <property type="evidence" value="ECO:0007669"/>
    <property type="project" value="UniProtKB-KW"/>
</dbReference>
<keyword evidence="3" id="KW-0862">Zinc</keyword>
<evidence type="ECO:0000256" key="3">
    <source>
        <dbReference type="ARBA" id="ARBA00022833"/>
    </source>
</evidence>
<evidence type="ECO:0000256" key="5">
    <source>
        <dbReference type="SAM" id="MobiDB-lite"/>
    </source>
</evidence>
<dbReference type="SUPFAM" id="SSF57850">
    <property type="entry name" value="RING/U-box"/>
    <property type="match status" value="1"/>
</dbReference>
<evidence type="ECO:0000259" key="6">
    <source>
        <dbReference type="PROSITE" id="PS50089"/>
    </source>
</evidence>
<evidence type="ECO:0000313" key="7">
    <source>
        <dbReference type="EMBL" id="KAJ3736411.1"/>
    </source>
</evidence>
<accession>A0AA38N406</accession>
<dbReference type="PROSITE" id="PS50089">
    <property type="entry name" value="ZF_RING_2"/>
    <property type="match status" value="1"/>
</dbReference>
<proteinExistence type="predicted"/>
<keyword evidence="1" id="KW-0479">Metal-binding</keyword>
<name>A0AA38N406_9AGAR</name>
<reference evidence="7" key="2">
    <citation type="journal article" date="2023" name="Proc. Natl. Acad. Sci. U.S.A.">
        <title>A global phylogenomic analysis of the shiitake genus Lentinula.</title>
        <authorList>
            <person name="Sierra-Patev S."/>
            <person name="Min B."/>
            <person name="Naranjo-Ortiz M."/>
            <person name="Looney B."/>
            <person name="Konkel Z."/>
            <person name="Slot J.C."/>
            <person name="Sakamoto Y."/>
            <person name="Steenwyk J.L."/>
            <person name="Rokas A."/>
            <person name="Carro J."/>
            <person name="Camarero S."/>
            <person name="Ferreira P."/>
            <person name="Molpeceres G."/>
            <person name="Ruiz-Duenas F.J."/>
            <person name="Serrano A."/>
            <person name="Henrissat B."/>
            <person name="Drula E."/>
            <person name="Hughes K.W."/>
            <person name="Mata J.L."/>
            <person name="Ishikawa N.K."/>
            <person name="Vargas-Isla R."/>
            <person name="Ushijima S."/>
            <person name="Smith C.A."/>
            <person name="Donoghue J."/>
            <person name="Ahrendt S."/>
            <person name="Andreopoulos W."/>
            <person name="He G."/>
            <person name="LaButti K."/>
            <person name="Lipzen A."/>
            <person name="Ng V."/>
            <person name="Riley R."/>
            <person name="Sandor L."/>
            <person name="Barry K."/>
            <person name="Martinez A.T."/>
            <person name="Xiao Y."/>
            <person name="Gibbons J.G."/>
            <person name="Terashima K."/>
            <person name="Grigoriev I.V."/>
            <person name="Hibbett D."/>
        </authorList>
    </citation>
    <scope>NUCLEOTIDE SEQUENCE</scope>
    <source>
        <strain evidence="7">ET3784</strain>
    </source>
</reference>
<dbReference type="InterPro" id="IPR018957">
    <property type="entry name" value="Znf_C3HC4_RING-type"/>
</dbReference>
<dbReference type="InterPro" id="IPR013083">
    <property type="entry name" value="Znf_RING/FYVE/PHD"/>
</dbReference>
<comment type="caution">
    <text evidence="7">The sequence shown here is derived from an EMBL/GenBank/DDBJ whole genome shotgun (WGS) entry which is preliminary data.</text>
</comment>
<feature type="region of interest" description="Disordered" evidence="5">
    <location>
        <begin position="201"/>
        <end position="220"/>
    </location>
</feature>
<evidence type="ECO:0000256" key="2">
    <source>
        <dbReference type="ARBA" id="ARBA00022771"/>
    </source>
</evidence>
<dbReference type="InterPro" id="IPR001841">
    <property type="entry name" value="Znf_RING"/>
</dbReference>
<dbReference type="Pfam" id="PF00097">
    <property type="entry name" value="zf-C3HC4"/>
    <property type="match status" value="1"/>
</dbReference>
<evidence type="ECO:0000256" key="4">
    <source>
        <dbReference type="PROSITE-ProRule" id="PRU00175"/>
    </source>
</evidence>
<evidence type="ECO:0000313" key="8">
    <source>
        <dbReference type="Proteomes" id="UP001176059"/>
    </source>
</evidence>
<sequence length="220" mass="24256">MTSLPSGVEMADISTDDIRDMVLGFLTSGQALGQLSHQEMDQIISKFSRVNEKQVIALGHQESVCPICFVPLMALLAEEETAIAMDSPAHPVEELGIIRLAEPFQCNHLFCRRDISRWVADGHDSCPTCRRPLLKRNGETNTPASDISPVNAYDPSQLGSILQRLQGVGIEPFELTSTSEIPTFLSDFDFERLSSATFPAVLSGPHTSHDNRNEYSSMYS</sequence>
<dbReference type="Gene3D" id="3.30.40.10">
    <property type="entry name" value="Zinc/RING finger domain, C3HC4 (zinc finger)"/>
    <property type="match status" value="1"/>
</dbReference>
<feature type="domain" description="RING-type" evidence="6">
    <location>
        <begin position="65"/>
        <end position="130"/>
    </location>
</feature>
<keyword evidence="2 4" id="KW-0863">Zinc-finger</keyword>
<dbReference type="EMBL" id="JANVFO010000005">
    <property type="protein sequence ID" value="KAJ3736411.1"/>
    <property type="molecule type" value="Genomic_DNA"/>
</dbReference>
<protein>
    <recommendedName>
        <fullName evidence="6">RING-type domain-containing protein</fullName>
    </recommendedName>
</protein>
<organism evidence="7 8">
    <name type="scientific">Lentinula guzmanii</name>
    <dbReference type="NCBI Taxonomy" id="2804957"/>
    <lineage>
        <taxon>Eukaryota</taxon>
        <taxon>Fungi</taxon>
        <taxon>Dikarya</taxon>
        <taxon>Basidiomycota</taxon>
        <taxon>Agaricomycotina</taxon>
        <taxon>Agaricomycetes</taxon>
        <taxon>Agaricomycetidae</taxon>
        <taxon>Agaricales</taxon>
        <taxon>Marasmiineae</taxon>
        <taxon>Omphalotaceae</taxon>
        <taxon>Lentinula</taxon>
    </lineage>
</organism>